<keyword evidence="2" id="KW-0732">Signal</keyword>
<name>A0A4R2RNE4_9RHOB</name>
<evidence type="ECO:0000313" key="4">
    <source>
        <dbReference type="Proteomes" id="UP000295050"/>
    </source>
</evidence>
<gene>
    <name evidence="3" type="ORF">EV663_10529</name>
</gene>
<dbReference type="Gene3D" id="2.60.40.1880">
    <property type="entry name" value="Invasion associated locus B (IalB) protein"/>
    <property type="match status" value="1"/>
</dbReference>
<dbReference type="InterPro" id="IPR038696">
    <property type="entry name" value="IalB_sf"/>
</dbReference>
<dbReference type="Proteomes" id="UP000295050">
    <property type="component" value="Unassembled WGS sequence"/>
</dbReference>
<keyword evidence="4" id="KW-1185">Reference proteome</keyword>
<evidence type="ECO:0000313" key="3">
    <source>
        <dbReference type="EMBL" id="TCP61311.1"/>
    </source>
</evidence>
<feature type="region of interest" description="Disordered" evidence="1">
    <location>
        <begin position="24"/>
        <end position="54"/>
    </location>
</feature>
<comment type="caution">
    <text evidence="3">The sequence shown here is derived from an EMBL/GenBank/DDBJ whole genome shotgun (WGS) entry which is preliminary data.</text>
</comment>
<feature type="compositionally biased region" description="Low complexity" evidence="1">
    <location>
        <begin position="24"/>
        <end position="49"/>
    </location>
</feature>
<evidence type="ECO:0000256" key="1">
    <source>
        <dbReference type="SAM" id="MobiDB-lite"/>
    </source>
</evidence>
<dbReference type="Pfam" id="PF06776">
    <property type="entry name" value="IalB"/>
    <property type="match status" value="1"/>
</dbReference>
<dbReference type="EMBL" id="SLXU01000005">
    <property type="protein sequence ID" value="TCP61311.1"/>
    <property type="molecule type" value="Genomic_DNA"/>
</dbReference>
<evidence type="ECO:0000256" key="2">
    <source>
        <dbReference type="SAM" id="SignalP"/>
    </source>
</evidence>
<dbReference type="RefSeq" id="WP_132951101.1">
    <property type="nucleotide sequence ID" value="NZ_SLXU01000005.1"/>
</dbReference>
<reference evidence="3 4" key="1">
    <citation type="submission" date="2019-03" db="EMBL/GenBank/DDBJ databases">
        <title>Genomic Encyclopedia of Type Strains, Phase IV (KMG-IV): sequencing the most valuable type-strain genomes for metagenomic binning, comparative biology and taxonomic classification.</title>
        <authorList>
            <person name="Goeker M."/>
        </authorList>
    </citation>
    <scope>NUCLEOTIDE SEQUENCE [LARGE SCALE GENOMIC DNA]</scope>
    <source>
        <strain evidence="3 4">DSM 24766</strain>
    </source>
</reference>
<protein>
    <submittedName>
        <fullName evidence="3">Invasion protein IalB</fullName>
    </submittedName>
</protein>
<proteinExistence type="predicted"/>
<feature type="signal peptide" evidence="2">
    <location>
        <begin position="1"/>
        <end position="22"/>
    </location>
</feature>
<accession>A0A4R2RNE4</accession>
<feature type="chain" id="PRO_5020427117" evidence="2">
    <location>
        <begin position="23"/>
        <end position="203"/>
    </location>
</feature>
<dbReference type="AlphaFoldDB" id="A0A4R2RNE4"/>
<organism evidence="3 4">
    <name type="scientific">Rhodovulum bhavnagarense</name>
    <dbReference type="NCBI Taxonomy" id="992286"/>
    <lineage>
        <taxon>Bacteria</taxon>
        <taxon>Pseudomonadati</taxon>
        <taxon>Pseudomonadota</taxon>
        <taxon>Alphaproteobacteria</taxon>
        <taxon>Rhodobacterales</taxon>
        <taxon>Paracoccaceae</taxon>
        <taxon>Rhodovulum</taxon>
    </lineage>
</organism>
<sequence>MRDLLRLVTLMAVTGLALPVAAQETAPAQTDETPAAEAPATPAQQATPEAQPPQPYVKETFQDWRLVCVALAENRESCTMQQLMRDAEGNPVSQVSLAPLPPAAAPRAAAVEIATPLETLLSEDLLIRVDTSEAKRYRFSYCTPQACVARFALTEAEVGAYKSGGKATVTIVPLLAPDQTASVTMSLAGFTAAYEAVTKILAQ</sequence>
<dbReference type="OrthoDB" id="9797912at2"/>
<dbReference type="InterPro" id="IPR010642">
    <property type="entry name" value="Invasion_prot_B"/>
</dbReference>